<dbReference type="InterPro" id="IPR050857">
    <property type="entry name" value="D-2-hydroxyacid_DH"/>
</dbReference>
<dbReference type="GO" id="GO:0006564">
    <property type="term" value="P:L-serine biosynthetic process"/>
    <property type="evidence" value="ECO:0007669"/>
    <property type="project" value="UniProtKB-ARBA"/>
</dbReference>
<dbReference type="Pfam" id="PF02826">
    <property type="entry name" value="2-Hacid_dh_C"/>
    <property type="match status" value="1"/>
</dbReference>
<dbReference type="SUPFAM" id="SSF51735">
    <property type="entry name" value="NAD(P)-binding Rossmann-fold domains"/>
    <property type="match status" value="1"/>
</dbReference>
<evidence type="ECO:0000256" key="1">
    <source>
        <dbReference type="ARBA" id="ARBA00005854"/>
    </source>
</evidence>
<keyword evidence="2" id="KW-0560">Oxidoreductase</keyword>
<dbReference type="GO" id="GO:0047545">
    <property type="term" value="F:(S)-2-hydroxyglutarate dehydrogenase activity"/>
    <property type="evidence" value="ECO:0007669"/>
    <property type="project" value="UniProtKB-ARBA"/>
</dbReference>
<name>A0A7L4USX1_BALHA</name>
<dbReference type="GO" id="GO:0004617">
    <property type="term" value="F:phosphoglycerate dehydrogenase activity"/>
    <property type="evidence" value="ECO:0007669"/>
    <property type="project" value="UniProtKB-ARBA"/>
</dbReference>
<dbReference type="FunFam" id="3.40.50.720:FF:000041">
    <property type="entry name" value="D-3-phosphoglycerate dehydrogenase"/>
    <property type="match status" value="1"/>
</dbReference>
<keyword evidence="3" id="KW-0520">NAD</keyword>
<dbReference type="RefSeq" id="WP_116496177.1">
    <property type="nucleotide sequence ID" value="NZ_QENZ01000003.1"/>
</dbReference>
<dbReference type="SUPFAM" id="SSF52283">
    <property type="entry name" value="Formate/glycerate dehydrogenase catalytic domain-like"/>
    <property type="match status" value="1"/>
</dbReference>
<dbReference type="AlphaFoldDB" id="A0A7L4USX1"/>
<dbReference type="InterPro" id="IPR036291">
    <property type="entry name" value="NAD(P)-bd_dom_sf"/>
</dbReference>
<dbReference type="OrthoDB" id="9777288at2"/>
<proteinExistence type="inferred from homology"/>
<dbReference type="InterPro" id="IPR029753">
    <property type="entry name" value="D-isomer_DH_CS"/>
</dbReference>
<evidence type="ECO:0000256" key="2">
    <source>
        <dbReference type="ARBA" id="ARBA00023002"/>
    </source>
</evidence>
<dbReference type="PANTHER" id="PTHR42789">
    <property type="entry name" value="D-ISOMER SPECIFIC 2-HYDROXYACID DEHYDROGENASE FAMILY PROTEIN (AFU_ORTHOLOGUE AFUA_6G10090)"/>
    <property type="match status" value="1"/>
</dbReference>
<feature type="domain" description="D-isomer specific 2-hydroxyacid dehydrogenase NAD-binding" evidence="4">
    <location>
        <begin position="106"/>
        <end position="290"/>
    </location>
</feature>
<dbReference type="PROSITE" id="PS00670">
    <property type="entry name" value="D_2_HYDROXYACID_DH_2"/>
    <property type="match status" value="1"/>
</dbReference>
<keyword evidence="6" id="KW-1185">Reference proteome</keyword>
<comment type="similarity">
    <text evidence="1">Belongs to the D-isomer specific 2-hydroxyacid dehydrogenase family.</text>
</comment>
<evidence type="ECO:0000313" key="5">
    <source>
        <dbReference type="EMBL" id="PVX52652.1"/>
    </source>
</evidence>
<evidence type="ECO:0000313" key="6">
    <source>
        <dbReference type="Proteomes" id="UP000251835"/>
    </source>
</evidence>
<dbReference type="PANTHER" id="PTHR42789:SF1">
    <property type="entry name" value="D-ISOMER SPECIFIC 2-HYDROXYACID DEHYDROGENASE FAMILY PROTEIN (AFU_ORTHOLOGUE AFUA_6G10090)"/>
    <property type="match status" value="1"/>
</dbReference>
<gene>
    <name evidence="5" type="ORF">C7377_0982</name>
</gene>
<dbReference type="GO" id="GO:0051287">
    <property type="term" value="F:NAD binding"/>
    <property type="evidence" value="ECO:0007669"/>
    <property type="project" value="InterPro"/>
</dbReference>
<dbReference type="Gene3D" id="3.40.50.720">
    <property type="entry name" value="NAD(P)-binding Rossmann-like Domain"/>
    <property type="match status" value="2"/>
</dbReference>
<evidence type="ECO:0000256" key="3">
    <source>
        <dbReference type="ARBA" id="ARBA00023027"/>
    </source>
</evidence>
<dbReference type="Proteomes" id="UP000251835">
    <property type="component" value="Unassembled WGS sequence"/>
</dbReference>
<dbReference type="InterPro" id="IPR006140">
    <property type="entry name" value="D-isomer_DH_NAD-bd"/>
</dbReference>
<protein>
    <submittedName>
        <fullName evidence="5">D-3-phosphoglycerate dehydrogenase</fullName>
    </submittedName>
</protein>
<reference evidence="5 6" key="1">
    <citation type="submission" date="2018-05" db="EMBL/GenBank/DDBJ databases">
        <title>Genomic Encyclopedia of Type Strains, Phase IV (KMG-IV): sequencing the most valuable type-strain genomes for metagenomic binning, comparative biology and taxonomic classification.</title>
        <authorList>
            <person name="Goeker M."/>
        </authorList>
    </citation>
    <scope>NUCLEOTIDE SEQUENCE [LARGE SCALE GENOMIC DNA]</scope>
    <source>
        <strain evidence="5 6">DSM 28579</strain>
    </source>
</reference>
<sequence>MKRVLIINEVDPITFEELDRANIQYDYNPKITETEFLNSIKEYNGLMLTSKFRITKDVIDKAEKLEVIGRIGAGLENIDTAYAESKGIICHNAPEGNRDAVGEQAVGMLLMLMNNLRRADNEVRQGIWKREANRGFEIKGKTLGIIGYGNMGNAFAQRLHGFEAKVIAYDKYKLNYGNVFAQEVTLETIFNEADILSLHTPLTDETKYMVNEEFLSKFKNPIILINTSRGKVVKTDALAYAMKAGKVTGACLDVLEYEAYNYTTNFGAGMPESLNYLIHSDRVVLSPHIAGWTFESKRKLSYYTVKKIIHSLI</sequence>
<dbReference type="EMBL" id="QENZ01000003">
    <property type="protein sequence ID" value="PVX52652.1"/>
    <property type="molecule type" value="Genomic_DNA"/>
</dbReference>
<evidence type="ECO:0000259" key="4">
    <source>
        <dbReference type="Pfam" id="PF02826"/>
    </source>
</evidence>
<comment type="caution">
    <text evidence="5">The sequence shown here is derived from an EMBL/GenBank/DDBJ whole genome shotgun (WGS) entry which is preliminary data.</text>
</comment>
<accession>A0A7L4USX1</accession>
<organism evidence="5 6">
    <name type="scientific">Balneicella halophila</name>
    <dbReference type="NCBI Taxonomy" id="1537566"/>
    <lineage>
        <taxon>Bacteria</taxon>
        <taxon>Pseudomonadati</taxon>
        <taxon>Bacteroidota</taxon>
        <taxon>Bacteroidia</taxon>
        <taxon>Bacteroidales</taxon>
        <taxon>Balneicellaceae</taxon>
        <taxon>Balneicella</taxon>
    </lineage>
</organism>